<keyword evidence="2" id="KW-1185">Reference proteome</keyword>
<dbReference type="eggNOG" id="ENOG502ZCRY">
    <property type="taxonomic scope" value="Bacteria"/>
</dbReference>
<dbReference type="AlphaFoldDB" id="E8X457"/>
<dbReference type="KEGG" id="acm:AciX9_0026"/>
<evidence type="ECO:0000313" key="2">
    <source>
        <dbReference type="Proteomes" id="UP000000343"/>
    </source>
</evidence>
<dbReference type="HOGENOM" id="CLU_2752159_0_0_0"/>
<organism evidence="2">
    <name type="scientific">Granulicella tundricola (strain ATCC BAA-1859 / DSM 23138 / MP5ACTX9)</name>
    <dbReference type="NCBI Taxonomy" id="1198114"/>
    <lineage>
        <taxon>Bacteria</taxon>
        <taxon>Pseudomonadati</taxon>
        <taxon>Acidobacteriota</taxon>
        <taxon>Terriglobia</taxon>
        <taxon>Terriglobales</taxon>
        <taxon>Acidobacteriaceae</taxon>
        <taxon>Granulicella</taxon>
    </lineage>
</organism>
<dbReference type="OrthoDB" id="122125at2"/>
<reference evidence="2" key="1">
    <citation type="submission" date="2011-01" db="EMBL/GenBank/DDBJ databases">
        <title>Complete sequence of chromosome of Acidobacterium sp. MP5ACTX9.</title>
        <authorList>
            <consortium name="US DOE Joint Genome Institute"/>
            <person name="Lucas S."/>
            <person name="Copeland A."/>
            <person name="Lapidus A."/>
            <person name="Cheng J.-F."/>
            <person name="Goodwin L."/>
            <person name="Pitluck S."/>
            <person name="Teshima H."/>
            <person name="Detter J.C."/>
            <person name="Han C."/>
            <person name="Tapia R."/>
            <person name="Land M."/>
            <person name="Hauser L."/>
            <person name="Kyrpides N."/>
            <person name="Ivanova N."/>
            <person name="Ovchinnikova G."/>
            <person name="Pagani I."/>
            <person name="Rawat S.R."/>
            <person name="Mannisto M."/>
            <person name="Haggblom M.M."/>
            <person name="Woyke T."/>
        </authorList>
    </citation>
    <scope>NUCLEOTIDE SEQUENCE [LARGE SCALE GENOMIC DNA]</scope>
    <source>
        <strain evidence="2">MP5ACTX9</strain>
    </source>
</reference>
<dbReference type="STRING" id="1198114.AciX9_0026"/>
<dbReference type="Proteomes" id="UP000000343">
    <property type="component" value="Chromosome"/>
</dbReference>
<dbReference type="PaxDb" id="1198114-AciX9_0026"/>
<evidence type="ECO:0000313" key="1">
    <source>
        <dbReference type="EMBL" id="ADW67117.1"/>
    </source>
</evidence>
<sequence length="70" mass="7878">MNGREIERLLTMIDANIAANQTILKDEMLRFIESHEDQVVNELRAHESADIPTSAGVMTIKLSDLRELVA</sequence>
<name>E8X457_GRATM</name>
<gene>
    <name evidence="1" type="ordered locus">AciX9_0026</name>
</gene>
<proteinExistence type="predicted"/>
<accession>E8X457</accession>
<dbReference type="EMBL" id="CP002480">
    <property type="protein sequence ID" value="ADW67117.1"/>
    <property type="molecule type" value="Genomic_DNA"/>
</dbReference>
<dbReference type="RefSeq" id="WP_013578446.1">
    <property type="nucleotide sequence ID" value="NC_015064.1"/>
</dbReference>
<protein>
    <submittedName>
        <fullName evidence="1">Uncharacterized protein</fullName>
    </submittedName>
</protein>